<feature type="transmembrane region" description="Helical" evidence="1">
    <location>
        <begin position="96"/>
        <end position="114"/>
    </location>
</feature>
<keyword evidence="1" id="KW-1133">Transmembrane helix</keyword>
<dbReference type="PANTHER" id="PTHR30273:SF2">
    <property type="entry name" value="PROTEIN FECR"/>
    <property type="match status" value="1"/>
</dbReference>
<keyword evidence="5" id="KW-1185">Reference proteome</keyword>
<feature type="domain" description="FecR protein" evidence="2">
    <location>
        <begin position="127"/>
        <end position="213"/>
    </location>
</feature>
<feature type="domain" description="FecR N-terminal" evidence="3">
    <location>
        <begin position="14"/>
        <end position="55"/>
    </location>
</feature>
<evidence type="ECO:0000259" key="3">
    <source>
        <dbReference type="Pfam" id="PF16220"/>
    </source>
</evidence>
<evidence type="ECO:0000256" key="1">
    <source>
        <dbReference type="SAM" id="Phobius"/>
    </source>
</evidence>
<evidence type="ECO:0000259" key="2">
    <source>
        <dbReference type="Pfam" id="PF04773"/>
    </source>
</evidence>
<keyword evidence="1" id="KW-0812">Transmembrane</keyword>
<dbReference type="Pfam" id="PF04773">
    <property type="entry name" value="FecR"/>
    <property type="match status" value="1"/>
</dbReference>
<keyword evidence="1" id="KW-0472">Membrane</keyword>
<evidence type="ECO:0000313" key="4">
    <source>
        <dbReference type="EMBL" id="MBB2205843.1"/>
    </source>
</evidence>
<dbReference type="GO" id="GO:0016989">
    <property type="term" value="F:sigma factor antagonist activity"/>
    <property type="evidence" value="ECO:0007669"/>
    <property type="project" value="TreeGrafter"/>
</dbReference>
<sequence>MATQPDPIRERALKEATDWLILLQEEPDDPATWHRFQAWRVTSDANDEAWRRTEKTTEIVARLPVGNTGNWQRRPRAVGPAEPALPATRHWPRRRWVMAGVTGLAAGITLMLGAPDIALRLRADQITGTGRIATIHLPDGGSITLGPASALAFDGDKRHVILLAGEALFSVTHDERHPFLVTAGAYQTEDVGTVFDVRRDGQSVAVAVKSGRVHVRGGSLPAAGQNLSEGQALGAGAATFRTSVPPDQIGVWADGLLVANDEPLGEVVARLRPWLRGKIVVSSQLAQQPVSGVYNMGDPAAALDAIAHARQARVRWIGPWLALVL</sequence>
<dbReference type="RefSeq" id="WP_182950378.1">
    <property type="nucleotide sequence ID" value="NZ_JABEQK010000009.1"/>
</dbReference>
<proteinExistence type="predicted"/>
<accession>A0A7W4KF91</accession>
<dbReference type="Gene3D" id="2.60.120.1440">
    <property type="match status" value="1"/>
</dbReference>
<dbReference type="InterPro" id="IPR006860">
    <property type="entry name" value="FecR"/>
</dbReference>
<dbReference type="PANTHER" id="PTHR30273">
    <property type="entry name" value="PERIPLASMIC SIGNAL SENSOR AND SIGMA FACTOR ACTIVATOR FECR-RELATED"/>
    <property type="match status" value="1"/>
</dbReference>
<name>A0A7W4KF91_9PROT</name>
<gene>
    <name evidence="4" type="ORF">HLH27_12570</name>
</gene>
<protein>
    <submittedName>
        <fullName evidence="4">DUF4880 domain-containing protein</fullName>
    </submittedName>
</protein>
<dbReference type="Pfam" id="PF16220">
    <property type="entry name" value="DUF4880"/>
    <property type="match status" value="1"/>
</dbReference>
<dbReference type="Proteomes" id="UP000540556">
    <property type="component" value="Unassembled WGS sequence"/>
</dbReference>
<dbReference type="AlphaFoldDB" id="A0A7W4KF91"/>
<dbReference type="EMBL" id="JABEQK010000009">
    <property type="protein sequence ID" value="MBB2205843.1"/>
    <property type="molecule type" value="Genomic_DNA"/>
</dbReference>
<organism evidence="4 5">
    <name type="scientific">Gluconacetobacter takamatsuzukensis</name>
    <dbReference type="NCBI Taxonomy" id="1286190"/>
    <lineage>
        <taxon>Bacteria</taxon>
        <taxon>Pseudomonadati</taxon>
        <taxon>Pseudomonadota</taxon>
        <taxon>Alphaproteobacteria</taxon>
        <taxon>Acetobacterales</taxon>
        <taxon>Acetobacteraceae</taxon>
        <taxon>Gluconacetobacter</taxon>
    </lineage>
</organism>
<comment type="caution">
    <text evidence="4">The sequence shown here is derived from an EMBL/GenBank/DDBJ whole genome shotgun (WGS) entry which is preliminary data.</text>
</comment>
<dbReference type="InterPro" id="IPR012373">
    <property type="entry name" value="Ferrdict_sens_TM"/>
</dbReference>
<dbReference type="PIRSF" id="PIRSF018266">
    <property type="entry name" value="FecR"/>
    <property type="match status" value="1"/>
</dbReference>
<evidence type="ECO:0000313" key="5">
    <source>
        <dbReference type="Proteomes" id="UP000540556"/>
    </source>
</evidence>
<reference evidence="4 5" key="1">
    <citation type="submission" date="2020-04" db="EMBL/GenBank/DDBJ databases">
        <title>Description of novel Gluconacetobacter.</title>
        <authorList>
            <person name="Sombolestani A."/>
        </authorList>
    </citation>
    <scope>NUCLEOTIDE SEQUENCE [LARGE SCALE GENOMIC DNA]</scope>
    <source>
        <strain evidence="4 5">LMG 27800</strain>
    </source>
</reference>
<dbReference type="InterPro" id="IPR032623">
    <property type="entry name" value="FecR_N"/>
</dbReference>